<dbReference type="PANTHER" id="PTHR18945">
    <property type="entry name" value="NEUROTRANSMITTER GATED ION CHANNEL"/>
    <property type="match status" value="1"/>
</dbReference>
<keyword evidence="5 11" id="KW-0812">Transmembrane</keyword>
<gene>
    <name evidence="15" type="primary">LOC106808177</name>
</gene>
<dbReference type="NCBIfam" id="TIGR00860">
    <property type="entry name" value="LIC"/>
    <property type="match status" value="1"/>
</dbReference>
<protein>
    <submittedName>
        <fullName evidence="15">LOW QUALITY PROTEIN: glutamate-gated chloride channel-like</fullName>
    </submittedName>
</protein>
<evidence type="ECO:0000256" key="10">
    <source>
        <dbReference type="ARBA" id="ARBA00023303"/>
    </source>
</evidence>
<dbReference type="InterPro" id="IPR006029">
    <property type="entry name" value="Neurotrans-gated_channel_TM"/>
</dbReference>
<dbReference type="CDD" id="cd19062">
    <property type="entry name" value="LGIC_TM_GluCl"/>
    <property type="match status" value="1"/>
</dbReference>
<dbReference type="Pfam" id="PF02931">
    <property type="entry name" value="Neur_chan_LBD"/>
    <property type="match status" value="1"/>
</dbReference>
<evidence type="ECO:0000256" key="9">
    <source>
        <dbReference type="ARBA" id="ARBA00023136"/>
    </source>
</evidence>
<feature type="domain" description="Neurotransmitter-gated ion-channel ligand-binding" evidence="12">
    <location>
        <begin position="28"/>
        <end position="224"/>
    </location>
</feature>
<dbReference type="InterPro" id="IPR038050">
    <property type="entry name" value="Neuro_actylchol_rec"/>
</dbReference>
<dbReference type="PRINTS" id="PR00252">
    <property type="entry name" value="NRIONCHANNEL"/>
</dbReference>
<dbReference type="InterPro" id="IPR006201">
    <property type="entry name" value="Neur_channel"/>
</dbReference>
<dbReference type="GeneID" id="106808177"/>
<comment type="similarity">
    <text evidence="11">Belongs to the ligand-gated ion channel (TC 1.A.9) family.</text>
</comment>
<evidence type="ECO:0000313" key="14">
    <source>
        <dbReference type="Proteomes" id="UP000695022"/>
    </source>
</evidence>
<comment type="subcellular location">
    <subcellularLocation>
        <location evidence="2">Cell membrane</location>
    </subcellularLocation>
    <subcellularLocation>
        <location evidence="1">Membrane</location>
        <topology evidence="1">Multi-pass membrane protein</topology>
    </subcellularLocation>
</comment>
<dbReference type="Gene3D" id="1.20.58.390">
    <property type="entry name" value="Neurotransmitter-gated ion-channel transmembrane domain"/>
    <property type="match status" value="1"/>
</dbReference>
<keyword evidence="4" id="KW-1003">Cell membrane</keyword>
<comment type="caution">
    <text evidence="11">Lacks conserved residue(s) required for the propagation of feature annotation.</text>
</comment>
<feature type="transmembrane region" description="Helical" evidence="11">
    <location>
        <begin position="385"/>
        <end position="404"/>
    </location>
</feature>
<organism evidence="14 15">
    <name type="scientific">Priapulus caudatus</name>
    <name type="common">Priapulid worm</name>
    <dbReference type="NCBI Taxonomy" id="37621"/>
    <lineage>
        <taxon>Eukaryota</taxon>
        <taxon>Metazoa</taxon>
        <taxon>Ecdysozoa</taxon>
        <taxon>Scalidophora</taxon>
        <taxon>Priapulida</taxon>
        <taxon>Priapulimorpha</taxon>
        <taxon>Priapulimorphida</taxon>
        <taxon>Priapulidae</taxon>
        <taxon>Priapulus</taxon>
    </lineage>
</organism>
<evidence type="ECO:0000256" key="11">
    <source>
        <dbReference type="RuleBase" id="RU000687"/>
    </source>
</evidence>
<dbReference type="CDD" id="cd18993">
    <property type="entry name" value="LGIC_ECD_GluCl"/>
    <property type="match status" value="1"/>
</dbReference>
<feature type="transmembrane region" description="Helical" evidence="11">
    <location>
        <begin position="227"/>
        <end position="251"/>
    </location>
</feature>
<accession>A0ABM1E235</accession>
<keyword evidence="6" id="KW-0732">Signal</keyword>
<dbReference type="InterPro" id="IPR018000">
    <property type="entry name" value="Neurotransmitter_ion_chnl_CS"/>
</dbReference>
<evidence type="ECO:0000256" key="4">
    <source>
        <dbReference type="ARBA" id="ARBA00022475"/>
    </source>
</evidence>
<keyword evidence="7 11" id="KW-1133">Transmembrane helix</keyword>
<evidence type="ECO:0000259" key="13">
    <source>
        <dbReference type="Pfam" id="PF02932"/>
    </source>
</evidence>
<evidence type="ECO:0000259" key="12">
    <source>
        <dbReference type="Pfam" id="PF02931"/>
    </source>
</evidence>
<proteinExistence type="inferred from homology"/>
<dbReference type="PROSITE" id="PS00236">
    <property type="entry name" value="NEUROTR_ION_CHANNEL"/>
    <property type="match status" value="1"/>
</dbReference>
<dbReference type="Proteomes" id="UP000695022">
    <property type="component" value="Unplaced"/>
</dbReference>
<feature type="domain" description="Neurotransmitter-gated ion-channel transmembrane" evidence="13">
    <location>
        <begin position="234"/>
        <end position="324"/>
    </location>
</feature>
<dbReference type="PRINTS" id="PR00253">
    <property type="entry name" value="GABAARECEPTR"/>
</dbReference>
<dbReference type="SUPFAM" id="SSF90112">
    <property type="entry name" value="Neurotransmitter-gated ion-channel transmembrane pore"/>
    <property type="match status" value="1"/>
</dbReference>
<keyword evidence="14" id="KW-1185">Reference proteome</keyword>
<evidence type="ECO:0000256" key="7">
    <source>
        <dbReference type="ARBA" id="ARBA00022989"/>
    </source>
</evidence>
<keyword evidence="8 11" id="KW-0406">Ion transport</keyword>
<feature type="transmembrane region" description="Helical" evidence="11">
    <location>
        <begin position="294"/>
        <end position="317"/>
    </location>
</feature>
<evidence type="ECO:0000256" key="8">
    <source>
        <dbReference type="ARBA" id="ARBA00023065"/>
    </source>
</evidence>
<dbReference type="Gene3D" id="2.70.170.10">
    <property type="entry name" value="Neurotransmitter-gated ion-channel ligand-binding domain"/>
    <property type="match status" value="1"/>
</dbReference>
<sequence>MSGNSSRINTLGTDSEKDIIDMILGPNANYDNRLRPTGENGTGDPVIVTVNILVRSISKIDDVNMEYSCQITFREQWKDVRLSYNSTFFQWINLPDPQQIWRPDLFFYNEKQGHFHNIVMPNVLLRLYPDGRILYSVRLSLVLSCPMALQYYPLDKQYCDIEMGSYGYTTDDIIFLWKQNDPIQKKSGLELPSFTLGDEITTTYCTSNTNTGAYSCIKGTLELTRQFSYYLLQLYIPSYMLVIVSWVSFWLDKEAVPARVSLGVTTLLTMARRRLASNSKLAPACLLHEAIDHVGLASCLTFIFGALAQFALVNYAARPRQPQKSFFNNDSTFGKHQEAGYDSSDLHIDPAARLRNMHGEFPRCCSSFLSRYQDRSKRIDVMSRIMFPTGFCLFNIAYWAGYLLPYKGPPLPGK</sequence>
<keyword evidence="3 11" id="KW-0813">Transport</keyword>
<reference evidence="15" key="1">
    <citation type="submission" date="2025-08" db="UniProtKB">
        <authorList>
            <consortium name="RefSeq"/>
        </authorList>
    </citation>
    <scope>IDENTIFICATION</scope>
</reference>
<evidence type="ECO:0000256" key="1">
    <source>
        <dbReference type="ARBA" id="ARBA00004141"/>
    </source>
</evidence>
<dbReference type="RefSeq" id="XP_014666256.1">
    <property type="nucleotide sequence ID" value="XM_014810770.1"/>
</dbReference>
<dbReference type="InterPro" id="IPR006202">
    <property type="entry name" value="Neur_chan_lig-bd"/>
</dbReference>
<evidence type="ECO:0000256" key="2">
    <source>
        <dbReference type="ARBA" id="ARBA00004236"/>
    </source>
</evidence>
<evidence type="ECO:0000256" key="6">
    <source>
        <dbReference type="ARBA" id="ARBA00022729"/>
    </source>
</evidence>
<evidence type="ECO:0000313" key="15">
    <source>
        <dbReference type="RefSeq" id="XP_014666256.1"/>
    </source>
</evidence>
<dbReference type="InterPro" id="IPR036734">
    <property type="entry name" value="Neur_chan_lig-bd_sf"/>
</dbReference>
<dbReference type="Pfam" id="PF02932">
    <property type="entry name" value="Neur_chan_memb"/>
    <property type="match status" value="1"/>
</dbReference>
<evidence type="ECO:0000256" key="3">
    <source>
        <dbReference type="ARBA" id="ARBA00022448"/>
    </source>
</evidence>
<name>A0ABM1E235_PRICU</name>
<dbReference type="InterPro" id="IPR036719">
    <property type="entry name" value="Neuro-gated_channel_TM_sf"/>
</dbReference>
<keyword evidence="10 11" id="KW-0407">Ion channel</keyword>
<dbReference type="SUPFAM" id="SSF63712">
    <property type="entry name" value="Nicotinic receptor ligand binding domain-like"/>
    <property type="match status" value="1"/>
</dbReference>
<dbReference type="InterPro" id="IPR044721">
    <property type="entry name" value="GluCl_TM"/>
</dbReference>
<evidence type="ECO:0000256" key="5">
    <source>
        <dbReference type="ARBA" id="ARBA00022692"/>
    </source>
</evidence>
<dbReference type="InterPro" id="IPR006028">
    <property type="entry name" value="GABAA/Glycine_rcpt"/>
</dbReference>
<keyword evidence="9 11" id="KW-0472">Membrane</keyword>